<proteinExistence type="predicted"/>
<reference evidence="1" key="1">
    <citation type="journal article" date="2019" name="Environ. Microbiol.">
        <title>Fungal ecological strategies reflected in gene transcription - a case study of two litter decomposers.</title>
        <authorList>
            <person name="Barbi F."/>
            <person name="Kohler A."/>
            <person name="Barry K."/>
            <person name="Baskaran P."/>
            <person name="Daum C."/>
            <person name="Fauchery L."/>
            <person name="Ihrmark K."/>
            <person name="Kuo A."/>
            <person name="LaButti K."/>
            <person name="Lipzen A."/>
            <person name="Morin E."/>
            <person name="Grigoriev I.V."/>
            <person name="Henrissat B."/>
            <person name="Lindahl B."/>
            <person name="Martin F."/>
        </authorList>
    </citation>
    <scope>NUCLEOTIDE SEQUENCE</scope>
    <source>
        <strain evidence="1">JB14</strain>
    </source>
</reference>
<protein>
    <submittedName>
        <fullName evidence="1">Uncharacterized protein</fullName>
    </submittedName>
</protein>
<keyword evidence="2" id="KW-1185">Reference proteome</keyword>
<organism evidence="1 2">
    <name type="scientific">Gymnopus androsaceus JB14</name>
    <dbReference type="NCBI Taxonomy" id="1447944"/>
    <lineage>
        <taxon>Eukaryota</taxon>
        <taxon>Fungi</taxon>
        <taxon>Dikarya</taxon>
        <taxon>Basidiomycota</taxon>
        <taxon>Agaricomycotina</taxon>
        <taxon>Agaricomycetes</taxon>
        <taxon>Agaricomycetidae</taxon>
        <taxon>Agaricales</taxon>
        <taxon>Marasmiineae</taxon>
        <taxon>Omphalotaceae</taxon>
        <taxon>Gymnopus</taxon>
    </lineage>
</organism>
<dbReference type="Proteomes" id="UP000799118">
    <property type="component" value="Unassembled WGS sequence"/>
</dbReference>
<evidence type="ECO:0000313" key="1">
    <source>
        <dbReference type="EMBL" id="KAE9395708.1"/>
    </source>
</evidence>
<dbReference type="EMBL" id="ML769526">
    <property type="protein sequence ID" value="KAE9395708.1"/>
    <property type="molecule type" value="Genomic_DNA"/>
</dbReference>
<dbReference type="AlphaFoldDB" id="A0A6A4HDI7"/>
<accession>A0A6A4HDI7</accession>
<sequence>MCLKKGWFHEDYASKDHITAGLVEHQREIGIAAWEAANNAAEAARNSEDLSILIDCGMVPLPPTGLDLLPSKLEESIWQRASKAGVTEDKILLSDMAFFMLPTHCVPLTPPMPDPSSDGYKFSDWIKD</sequence>
<evidence type="ECO:0000313" key="2">
    <source>
        <dbReference type="Proteomes" id="UP000799118"/>
    </source>
</evidence>
<name>A0A6A4HDI7_9AGAR</name>
<gene>
    <name evidence="1" type="ORF">BT96DRAFT_942229</name>
</gene>